<dbReference type="InterPro" id="IPR029058">
    <property type="entry name" value="AB_hydrolase_fold"/>
</dbReference>
<keyword evidence="3" id="KW-1185">Reference proteome</keyword>
<protein>
    <submittedName>
        <fullName evidence="2">Pimeloyl-ACP methyl ester esterase BioH</fullName>
    </submittedName>
</protein>
<comment type="caution">
    <text evidence="2">The sequence shown here is derived from an EMBL/GenBank/DDBJ whole genome shotgun (WGS) entry which is preliminary data.</text>
</comment>
<proteinExistence type="predicted"/>
<sequence length="250" mass="26708">MSHDVNLTLLHGWGVDSRIWQPLQPHWPEGVRITAPSWPGYFDSSCADSAATSDPSSLAATAGAMAASLPQDSVWVGWSLGGLLAVAMAEHLPPPRGIILLSAGARFCWPNGVTPKALAEFTFAFERSPAVAWRHFLRWQSSGEPEPREALKRLHALLGKTPPADTPTLAAGLGFLKTLDNRERLNALPCPVAMLSGENDPFISRPPAGEAALNERLAHAGHCPMVSRPAALAEALVRIASDITRPAEVV</sequence>
<name>A0ABP7LY37_9GAMM</name>
<dbReference type="InterPro" id="IPR000073">
    <property type="entry name" value="AB_hydrolase_1"/>
</dbReference>
<dbReference type="EMBL" id="BAAAZT010000077">
    <property type="protein sequence ID" value="GAA3910835.1"/>
    <property type="molecule type" value="Genomic_DNA"/>
</dbReference>
<dbReference type="Pfam" id="PF12697">
    <property type="entry name" value="Abhydrolase_6"/>
    <property type="match status" value="1"/>
</dbReference>
<feature type="domain" description="AB hydrolase-1" evidence="1">
    <location>
        <begin position="9"/>
        <end position="235"/>
    </location>
</feature>
<evidence type="ECO:0000313" key="2">
    <source>
        <dbReference type="EMBL" id="GAA3910835.1"/>
    </source>
</evidence>
<dbReference type="Gene3D" id="3.40.50.1820">
    <property type="entry name" value="alpha/beta hydrolase"/>
    <property type="match status" value="1"/>
</dbReference>
<reference evidence="3" key="1">
    <citation type="journal article" date="2019" name="Int. J. Syst. Evol. Microbiol.">
        <title>The Global Catalogue of Microorganisms (GCM) 10K type strain sequencing project: providing services to taxonomists for standard genome sequencing and annotation.</title>
        <authorList>
            <consortium name="The Broad Institute Genomics Platform"/>
            <consortium name="The Broad Institute Genome Sequencing Center for Infectious Disease"/>
            <person name="Wu L."/>
            <person name="Ma J."/>
        </authorList>
    </citation>
    <scope>NUCLEOTIDE SEQUENCE [LARGE SCALE GENOMIC DNA]</scope>
    <source>
        <strain evidence="3">JCM 16914</strain>
    </source>
</reference>
<dbReference type="PANTHER" id="PTHR43798">
    <property type="entry name" value="MONOACYLGLYCEROL LIPASE"/>
    <property type="match status" value="1"/>
</dbReference>
<dbReference type="InterPro" id="IPR050266">
    <property type="entry name" value="AB_hydrolase_sf"/>
</dbReference>
<dbReference type="Proteomes" id="UP001500133">
    <property type="component" value="Unassembled WGS sequence"/>
</dbReference>
<accession>A0ABP7LY37</accession>
<evidence type="ECO:0000313" key="3">
    <source>
        <dbReference type="Proteomes" id="UP001500133"/>
    </source>
</evidence>
<organism evidence="2 3">
    <name type="scientific">Halomonas cibimaris</name>
    <dbReference type="NCBI Taxonomy" id="657012"/>
    <lineage>
        <taxon>Bacteria</taxon>
        <taxon>Pseudomonadati</taxon>
        <taxon>Pseudomonadota</taxon>
        <taxon>Gammaproteobacteria</taxon>
        <taxon>Oceanospirillales</taxon>
        <taxon>Halomonadaceae</taxon>
        <taxon>Halomonas</taxon>
    </lineage>
</organism>
<dbReference type="RefSeq" id="WP_344705029.1">
    <property type="nucleotide sequence ID" value="NZ_BAAAZT010000077.1"/>
</dbReference>
<dbReference type="PANTHER" id="PTHR43798:SF33">
    <property type="entry name" value="HYDROLASE, PUTATIVE (AFU_ORTHOLOGUE AFUA_2G14860)-RELATED"/>
    <property type="match status" value="1"/>
</dbReference>
<gene>
    <name evidence="2" type="primary">bioH</name>
    <name evidence="2" type="ORF">GCM10022228_22400</name>
</gene>
<evidence type="ECO:0000259" key="1">
    <source>
        <dbReference type="Pfam" id="PF12697"/>
    </source>
</evidence>
<dbReference type="SUPFAM" id="SSF53474">
    <property type="entry name" value="alpha/beta-Hydrolases"/>
    <property type="match status" value="1"/>
</dbReference>